<proteinExistence type="predicted"/>
<dbReference type="Proteomes" id="UP001595916">
    <property type="component" value="Unassembled WGS sequence"/>
</dbReference>
<dbReference type="EMBL" id="JBHSHL010000022">
    <property type="protein sequence ID" value="MFC4804662.1"/>
    <property type="molecule type" value="Genomic_DNA"/>
</dbReference>
<gene>
    <name evidence="2" type="ORF">ACFO4R_06150</name>
</gene>
<comment type="caution">
    <text evidence="2">The sequence shown here is derived from an EMBL/GenBank/DDBJ whole genome shotgun (WGS) entry which is preliminary data.</text>
</comment>
<accession>A0ABV9QKT5</accession>
<organism evidence="2 3">
    <name type="scientific">Filifactor villosus</name>
    <dbReference type="NCBI Taxonomy" id="29374"/>
    <lineage>
        <taxon>Bacteria</taxon>
        <taxon>Bacillati</taxon>
        <taxon>Bacillota</taxon>
        <taxon>Clostridia</taxon>
        <taxon>Peptostreptococcales</taxon>
        <taxon>Filifactoraceae</taxon>
        <taxon>Filifactor</taxon>
    </lineage>
</organism>
<sequence>MFCSNCGSEITGNMNFCSNCGFNMNNNSTQIRNEDDLVTFAFNEVFLNSQSFGDKVYIPRKDRISKKIETNLDRFYLDYRDEVPLLIFDYSDHLRQGFVITNQKIVWKYGEKVEKKDIWEIFDVVVEKAVLARVMRLIDFNNKKSGRIFLTGIRPDLEFVEKFSEFIDLLVSISNS</sequence>
<dbReference type="InterPro" id="IPR026870">
    <property type="entry name" value="Zinc_ribbon_dom"/>
</dbReference>
<dbReference type="RefSeq" id="WP_379788176.1">
    <property type="nucleotide sequence ID" value="NZ_JBHSHL010000022.1"/>
</dbReference>
<keyword evidence="3" id="KW-1185">Reference proteome</keyword>
<dbReference type="Pfam" id="PF13240">
    <property type="entry name" value="Zn_Ribbon_1"/>
    <property type="match status" value="1"/>
</dbReference>
<name>A0ABV9QKT5_9FIRM</name>
<reference evidence="3" key="1">
    <citation type="journal article" date="2019" name="Int. J. Syst. Evol. Microbiol.">
        <title>The Global Catalogue of Microorganisms (GCM) 10K type strain sequencing project: providing services to taxonomists for standard genome sequencing and annotation.</title>
        <authorList>
            <consortium name="The Broad Institute Genomics Platform"/>
            <consortium name="The Broad Institute Genome Sequencing Center for Infectious Disease"/>
            <person name="Wu L."/>
            <person name="Ma J."/>
        </authorList>
    </citation>
    <scope>NUCLEOTIDE SEQUENCE [LARGE SCALE GENOMIC DNA]</scope>
    <source>
        <strain evidence="3">CCUG 46385</strain>
    </source>
</reference>
<protein>
    <submittedName>
        <fullName evidence="2">Zinc ribbon domain-containing protein</fullName>
    </submittedName>
</protein>
<evidence type="ECO:0000259" key="1">
    <source>
        <dbReference type="Pfam" id="PF13240"/>
    </source>
</evidence>
<feature type="domain" description="Zinc-ribbon" evidence="1">
    <location>
        <begin position="2"/>
        <end position="22"/>
    </location>
</feature>
<evidence type="ECO:0000313" key="2">
    <source>
        <dbReference type="EMBL" id="MFC4804662.1"/>
    </source>
</evidence>
<evidence type="ECO:0000313" key="3">
    <source>
        <dbReference type="Proteomes" id="UP001595916"/>
    </source>
</evidence>